<proteinExistence type="predicted"/>
<dbReference type="Proteomes" id="UP000794436">
    <property type="component" value="Unassembled WGS sequence"/>
</dbReference>
<dbReference type="PROSITE" id="PS50088">
    <property type="entry name" value="ANK_REPEAT"/>
    <property type="match status" value="6"/>
</dbReference>
<evidence type="ECO:0000256" key="3">
    <source>
        <dbReference type="PROSITE-ProRule" id="PRU00023"/>
    </source>
</evidence>
<dbReference type="InterPro" id="IPR051165">
    <property type="entry name" value="Multifunctional_ANK_Repeat"/>
</dbReference>
<dbReference type="Pfam" id="PF00023">
    <property type="entry name" value="Ank"/>
    <property type="match status" value="1"/>
</dbReference>
<gene>
    <name evidence="5" type="ORF">Poli38472_014332</name>
</gene>
<dbReference type="PROSITE" id="PS50297">
    <property type="entry name" value="ANK_REP_REGION"/>
    <property type="match status" value="5"/>
</dbReference>
<dbReference type="EMBL" id="SPLM01000114">
    <property type="protein sequence ID" value="TMW57729.1"/>
    <property type="molecule type" value="Genomic_DNA"/>
</dbReference>
<feature type="region of interest" description="Disordered" evidence="4">
    <location>
        <begin position="62"/>
        <end position="92"/>
    </location>
</feature>
<dbReference type="InterPro" id="IPR002110">
    <property type="entry name" value="Ankyrin_rpt"/>
</dbReference>
<feature type="repeat" description="ANK" evidence="3">
    <location>
        <begin position="249"/>
        <end position="281"/>
    </location>
</feature>
<feature type="repeat" description="ANK" evidence="3">
    <location>
        <begin position="315"/>
        <end position="347"/>
    </location>
</feature>
<evidence type="ECO:0000313" key="5">
    <source>
        <dbReference type="EMBL" id="TMW57729.1"/>
    </source>
</evidence>
<dbReference type="PANTHER" id="PTHR24123">
    <property type="entry name" value="ANKYRIN REPEAT-CONTAINING"/>
    <property type="match status" value="1"/>
</dbReference>
<dbReference type="OrthoDB" id="10264606at2759"/>
<dbReference type="InterPro" id="IPR036770">
    <property type="entry name" value="Ankyrin_rpt-contain_sf"/>
</dbReference>
<feature type="repeat" description="ANK" evidence="3">
    <location>
        <begin position="282"/>
        <end position="314"/>
    </location>
</feature>
<accession>A0A8K1C6X4</accession>
<dbReference type="Gene3D" id="1.25.40.20">
    <property type="entry name" value="Ankyrin repeat-containing domain"/>
    <property type="match status" value="3"/>
</dbReference>
<organism evidence="5 6">
    <name type="scientific">Pythium oligandrum</name>
    <name type="common">Mycoparasitic fungus</name>
    <dbReference type="NCBI Taxonomy" id="41045"/>
    <lineage>
        <taxon>Eukaryota</taxon>
        <taxon>Sar</taxon>
        <taxon>Stramenopiles</taxon>
        <taxon>Oomycota</taxon>
        <taxon>Peronosporomycetes</taxon>
        <taxon>Pythiales</taxon>
        <taxon>Pythiaceae</taxon>
        <taxon>Pythium</taxon>
    </lineage>
</organism>
<dbReference type="SUPFAM" id="SSF48403">
    <property type="entry name" value="Ankyrin repeat"/>
    <property type="match status" value="1"/>
</dbReference>
<reference evidence="5" key="1">
    <citation type="submission" date="2019-03" db="EMBL/GenBank/DDBJ databases">
        <title>Long read genome sequence of the mycoparasitic Pythium oligandrum ATCC 38472 isolated from sugarbeet rhizosphere.</title>
        <authorList>
            <person name="Gaulin E."/>
        </authorList>
    </citation>
    <scope>NUCLEOTIDE SEQUENCE</scope>
    <source>
        <strain evidence="5">ATCC 38472_TT</strain>
    </source>
</reference>
<dbReference type="PANTHER" id="PTHR24123:SF33">
    <property type="entry name" value="PROTEIN HOS4"/>
    <property type="match status" value="1"/>
</dbReference>
<evidence type="ECO:0000256" key="1">
    <source>
        <dbReference type="ARBA" id="ARBA00022737"/>
    </source>
</evidence>
<dbReference type="SMART" id="SM00248">
    <property type="entry name" value="ANK"/>
    <property type="match status" value="6"/>
</dbReference>
<evidence type="ECO:0000313" key="6">
    <source>
        <dbReference type="Proteomes" id="UP000794436"/>
    </source>
</evidence>
<dbReference type="Pfam" id="PF12796">
    <property type="entry name" value="Ank_2"/>
    <property type="match status" value="2"/>
</dbReference>
<name>A0A8K1C6X4_PYTOL</name>
<comment type="caution">
    <text evidence="5">The sequence shown here is derived from an EMBL/GenBank/DDBJ whole genome shotgun (WGS) entry which is preliminary data.</text>
</comment>
<protein>
    <submittedName>
        <fullName evidence="5">Uncharacterized protein</fullName>
    </submittedName>
</protein>
<dbReference type="PRINTS" id="PR01415">
    <property type="entry name" value="ANKYRIN"/>
</dbReference>
<sequence>MSDGDDGQPPLKRLRLTPVHDDHESEGNDQARLRDVASAMQNMEIPPIHLPQGLVYETPPMRAEASSASRSGDVVLPRDAETGGEADAVESMENPVAPGEDVVEPMDTAAMDESKTDNEEPIHQSARAIVNELAPTTEMDFADLERLLFVSFRDQLEPKVERILDIVKKHPHGSEYMRRLVRDEDETGLTLLMIAVRHGMMNMCVFLLDEGADVNQVNEKRPYALLLAAQKGHEEATRLLLQRGANAESKNMALIPAAHFGHLKVVQILLDFNADQNYSNRKGTTPLMRAAQEGRDEVVHFLIQKGAIASSANNEGMTALMLAAQRGHARIATMLIKSGSDVNTQTRQGSTALLLAAKRGHTDTVEALLTAGADIFLKDDRNKTAAETAHRRGHLDVFFKITVSNQLRLMREALRRERFTEIMRLSQLYSDGRAKLGPSIGNSTKLAELYDRTLTLPRPLLASIARFLPLCHLWERRLTYLHQEAASQPTQAVRHSILIMDEVLFNVGLGALDEMKLQTKLERSIPALHEMRRLSPSGSCGHLALLRDHSEFRRIFTDVCKPPLCPDLLTRLYRMADLQGVLNLYPGNNAILFTADVAQDVVAVLSELLKADTNWRRARTDI</sequence>
<evidence type="ECO:0000256" key="2">
    <source>
        <dbReference type="ARBA" id="ARBA00023043"/>
    </source>
</evidence>
<keyword evidence="2 3" id="KW-0040">ANK repeat</keyword>
<feature type="repeat" description="ANK" evidence="3">
    <location>
        <begin position="220"/>
        <end position="252"/>
    </location>
</feature>
<feature type="compositionally biased region" description="Basic and acidic residues" evidence="4">
    <location>
        <begin position="18"/>
        <end position="30"/>
    </location>
</feature>
<evidence type="ECO:0000256" key="4">
    <source>
        <dbReference type="SAM" id="MobiDB-lite"/>
    </source>
</evidence>
<dbReference type="AlphaFoldDB" id="A0A8K1C6X4"/>
<feature type="repeat" description="ANK" evidence="3">
    <location>
        <begin position="348"/>
        <end position="380"/>
    </location>
</feature>
<feature type="region of interest" description="Disordered" evidence="4">
    <location>
        <begin position="1"/>
        <end position="30"/>
    </location>
</feature>
<feature type="repeat" description="ANK" evidence="3">
    <location>
        <begin position="187"/>
        <end position="219"/>
    </location>
</feature>
<keyword evidence="1" id="KW-0677">Repeat</keyword>
<keyword evidence="6" id="KW-1185">Reference proteome</keyword>